<sequence>MWLLRCANCHGYVYLIMSSIILIGDALFSCPSTDTVERISLDSLYPSQVQTRPSVHQIPARRCDPSSKQTGASIWLAALLHVRNYRSL</sequence>
<evidence type="ECO:0000313" key="2">
    <source>
        <dbReference type="EMBL" id="RDH20201.1"/>
    </source>
</evidence>
<feature type="signal peptide" evidence="1">
    <location>
        <begin position="1"/>
        <end position="26"/>
    </location>
</feature>
<name>A0A370C441_ASPNG</name>
<proteinExistence type="predicted"/>
<evidence type="ECO:0008006" key="4">
    <source>
        <dbReference type="Google" id="ProtNLM"/>
    </source>
</evidence>
<evidence type="ECO:0000313" key="3">
    <source>
        <dbReference type="Proteomes" id="UP000253845"/>
    </source>
</evidence>
<organism evidence="2 3">
    <name type="scientific">Aspergillus niger ATCC 13496</name>
    <dbReference type="NCBI Taxonomy" id="1353008"/>
    <lineage>
        <taxon>Eukaryota</taxon>
        <taxon>Fungi</taxon>
        <taxon>Dikarya</taxon>
        <taxon>Ascomycota</taxon>
        <taxon>Pezizomycotina</taxon>
        <taxon>Eurotiomycetes</taxon>
        <taxon>Eurotiomycetidae</taxon>
        <taxon>Eurotiales</taxon>
        <taxon>Aspergillaceae</taxon>
        <taxon>Aspergillus</taxon>
        <taxon>Aspergillus subgen. Circumdati</taxon>
    </lineage>
</organism>
<dbReference type="EMBL" id="KZ851915">
    <property type="protein sequence ID" value="RDH20201.1"/>
    <property type="molecule type" value="Genomic_DNA"/>
</dbReference>
<reference evidence="2 3" key="1">
    <citation type="submission" date="2018-07" db="EMBL/GenBank/DDBJ databases">
        <title>Section-level genome sequencing of Aspergillus section Nigri to investigate inter- and intra-species variation.</title>
        <authorList>
            <consortium name="DOE Joint Genome Institute"/>
            <person name="Vesth T.C."/>
            <person name="Nybo J.L."/>
            <person name="Theobald S."/>
            <person name="Frisvad J.C."/>
            <person name="Larsen T.O."/>
            <person name="Nielsen K.F."/>
            <person name="Hoof J.B."/>
            <person name="Brandl J."/>
            <person name="Salamov A."/>
            <person name="Riley R."/>
            <person name="Gladden J.M."/>
            <person name="Phatale P."/>
            <person name="Nielsen M.T."/>
            <person name="Lyhne E.K."/>
            <person name="Kogle M.E."/>
            <person name="Strasser K."/>
            <person name="McDonnell E."/>
            <person name="Barry K."/>
            <person name="Clum A."/>
            <person name="Chen C."/>
            <person name="Nolan M."/>
            <person name="Sandor L."/>
            <person name="Kuo A."/>
            <person name="Lipzen A."/>
            <person name="Hainaut M."/>
            <person name="Drula E."/>
            <person name="Tsang A."/>
            <person name="Magnuson J.K."/>
            <person name="Henrissat B."/>
            <person name="Wiebenga A."/>
            <person name="Simmons B.A."/>
            <person name="Makela M.R."/>
            <person name="De vries R.P."/>
            <person name="Grigoriev I.V."/>
            <person name="Mortensen U.H."/>
            <person name="Baker S.E."/>
            <person name="Andersen M.R."/>
        </authorList>
    </citation>
    <scope>NUCLEOTIDE SEQUENCE [LARGE SCALE GENOMIC DNA]</scope>
    <source>
        <strain evidence="2 3">ATCC 13496</strain>
    </source>
</reference>
<keyword evidence="1" id="KW-0732">Signal</keyword>
<dbReference type="AlphaFoldDB" id="A0A370C441"/>
<dbReference type="VEuPathDB" id="FungiDB:M747DRAFT_40708"/>
<gene>
    <name evidence="2" type="ORF">M747DRAFT_40708</name>
</gene>
<accession>A0A370C441</accession>
<feature type="chain" id="PRO_5016639003" description="Secreted protein" evidence="1">
    <location>
        <begin position="27"/>
        <end position="88"/>
    </location>
</feature>
<dbReference type="Proteomes" id="UP000253845">
    <property type="component" value="Unassembled WGS sequence"/>
</dbReference>
<protein>
    <recommendedName>
        <fullName evidence="4">Secreted protein</fullName>
    </recommendedName>
</protein>
<evidence type="ECO:0000256" key="1">
    <source>
        <dbReference type="SAM" id="SignalP"/>
    </source>
</evidence>